<evidence type="ECO:0000256" key="10">
    <source>
        <dbReference type="ARBA" id="ARBA00067014"/>
    </source>
</evidence>
<evidence type="ECO:0000256" key="7">
    <source>
        <dbReference type="ARBA" id="ARBA00022723"/>
    </source>
</evidence>
<evidence type="ECO:0000256" key="12">
    <source>
        <dbReference type="SAM" id="MobiDB-lite"/>
    </source>
</evidence>
<reference evidence="14 15" key="1">
    <citation type="submission" date="2020-05" db="EMBL/GenBank/DDBJ databases">
        <title>Identification and distribution of gene clusters putatively required for synthesis of sphingolipid metabolism inhibitors in phylogenetically diverse species of the filamentous fungus Fusarium.</title>
        <authorList>
            <person name="Kim H.-S."/>
            <person name="Busman M."/>
            <person name="Brown D.W."/>
            <person name="Divon H."/>
            <person name="Uhlig S."/>
            <person name="Proctor R.H."/>
        </authorList>
    </citation>
    <scope>NUCLEOTIDE SEQUENCE [LARGE SCALE GENOMIC DNA]</scope>
    <source>
        <strain evidence="14 15">NRRL 26131</strain>
    </source>
</reference>
<dbReference type="InterPro" id="IPR013087">
    <property type="entry name" value="Znf_C2H2_type"/>
</dbReference>
<keyword evidence="11" id="KW-0863">Zinc-finger</keyword>
<proteinExistence type="inferred from homology"/>
<comment type="catalytic activity">
    <reaction evidence="9">
        <text>an aromatic L-alpha-amino acid + 2-oxoglutarate = an aromatic oxo-acid + L-glutamate</text>
        <dbReference type="Rhea" id="RHEA:17533"/>
        <dbReference type="ChEBI" id="CHEBI:16810"/>
        <dbReference type="ChEBI" id="CHEBI:29985"/>
        <dbReference type="ChEBI" id="CHEBI:73309"/>
        <dbReference type="ChEBI" id="CHEBI:84824"/>
        <dbReference type="EC" id="2.6.1.57"/>
    </reaction>
</comment>
<evidence type="ECO:0000256" key="11">
    <source>
        <dbReference type="PROSITE-ProRule" id="PRU00042"/>
    </source>
</evidence>
<evidence type="ECO:0000256" key="6">
    <source>
        <dbReference type="ARBA" id="ARBA00022679"/>
    </source>
</evidence>
<dbReference type="InterPro" id="IPR015421">
    <property type="entry name" value="PyrdxlP-dep_Trfase_major"/>
</dbReference>
<comment type="subcellular location">
    <subcellularLocation>
        <location evidence="2">Cytoplasm</location>
    </subcellularLocation>
</comment>
<feature type="compositionally biased region" description="Low complexity" evidence="12">
    <location>
        <begin position="440"/>
        <end position="464"/>
    </location>
</feature>
<dbReference type="GO" id="GO:0008270">
    <property type="term" value="F:zinc ion binding"/>
    <property type="evidence" value="ECO:0007669"/>
    <property type="project" value="UniProtKB-KW"/>
</dbReference>
<dbReference type="EC" id="2.6.1.57" evidence="10"/>
<keyword evidence="11" id="KW-0862">Zinc</keyword>
<dbReference type="Pfam" id="PF03328">
    <property type="entry name" value="HpcH_HpaI"/>
    <property type="match status" value="1"/>
</dbReference>
<dbReference type="GO" id="GO:0008793">
    <property type="term" value="F:aromatic-amino-acid transaminase activity"/>
    <property type="evidence" value="ECO:0007669"/>
    <property type="project" value="TreeGrafter"/>
</dbReference>
<dbReference type="SMART" id="SM00355">
    <property type="entry name" value="ZnF_C2H2"/>
    <property type="match status" value="3"/>
</dbReference>
<dbReference type="GO" id="GO:0006571">
    <property type="term" value="P:tyrosine biosynthetic process"/>
    <property type="evidence" value="ECO:0007669"/>
    <property type="project" value="TreeGrafter"/>
</dbReference>
<keyword evidence="7" id="KW-0479">Metal-binding</keyword>
<gene>
    <name evidence="14" type="ORF">FGLOB1_4528</name>
</gene>
<dbReference type="InterPro" id="IPR050859">
    <property type="entry name" value="Class-I_PLP-dep_aminotransf"/>
</dbReference>
<dbReference type="EMBL" id="JAAQPF010000170">
    <property type="protein sequence ID" value="KAF5712445.1"/>
    <property type="molecule type" value="Genomic_DNA"/>
</dbReference>
<keyword evidence="4" id="KW-0963">Cytoplasm</keyword>
<dbReference type="Proteomes" id="UP000532311">
    <property type="component" value="Unassembled WGS sequence"/>
</dbReference>
<feature type="region of interest" description="Disordered" evidence="12">
    <location>
        <begin position="337"/>
        <end position="365"/>
    </location>
</feature>
<dbReference type="InterPro" id="IPR004839">
    <property type="entry name" value="Aminotransferase_I/II_large"/>
</dbReference>
<dbReference type="GO" id="GO:0005737">
    <property type="term" value="C:cytoplasm"/>
    <property type="evidence" value="ECO:0007669"/>
    <property type="project" value="UniProtKB-SubCell"/>
</dbReference>
<dbReference type="GO" id="GO:0030170">
    <property type="term" value="F:pyridoxal phosphate binding"/>
    <property type="evidence" value="ECO:0007669"/>
    <property type="project" value="InterPro"/>
</dbReference>
<evidence type="ECO:0000313" key="15">
    <source>
        <dbReference type="Proteomes" id="UP000532311"/>
    </source>
</evidence>
<evidence type="ECO:0000259" key="13">
    <source>
        <dbReference type="PROSITE" id="PS50157"/>
    </source>
</evidence>
<evidence type="ECO:0000256" key="1">
    <source>
        <dbReference type="ARBA" id="ARBA00001933"/>
    </source>
</evidence>
<evidence type="ECO:0000256" key="2">
    <source>
        <dbReference type="ARBA" id="ARBA00004496"/>
    </source>
</evidence>
<comment type="caution">
    <text evidence="14">The sequence shown here is derived from an EMBL/GenBank/DDBJ whole genome shotgun (WGS) entry which is preliminary data.</text>
</comment>
<dbReference type="PROSITE" id="PS50157">
    <property type="entry name" value="ZINC_FINGER_C2H2_2"/>
    <property type="match status" value="1"/>
</dbReference>
<comment type="cofactor">
    <cofactor evidence="1">
        <name>pyridoxal 5'-phosphate</name>
        <dbReference type="ChEBI" id="CHEBI:597326"/>
    </cofactor>
</comment>
<dbReference type="CDD" id="cd00609">
    <property type="entry name" value="AAT_like"/>
    <property type="match status" value="1"/>
</dbReference>
<evidence type="ECO:0000256" key="9">
    <source>
        <dbReference type="ARBA" id="ARBA00051993"/>
    </source>
</evidence>
<organism evidence="14 15">
    <name type="scientific">Fusarium globosum</name>
    <dbReference type="NCBI Taxonomy" id="78864"/>
    <lineage>
        <taxon>Eukaryota</taxon>
        <taxon>Fungi</taxon>
        <taxon>Dikarya</taxon>
        <taxon>Ascomycota</taxon>
        <taxon>Pezizomycotina</taxon>
        <taxon>Sordariomycetes</taxon>
        <taxon>Hypocreomycetidae</taxon>
        <taxon>Hypocreales</taxon>
        <taxon>Nectriaceae</taxon>
        <taxon>Fusarium</taxon>
        <taxon>Fusarium fujikuroi species complex</taxon>
    </lineage>
</organism>
<keyword evidence="6 14" id="KW-0808">Transferase</keyword>
<dbReference type="InterPro" id="IPR015424">
    <property type="entry name" value="PyrdxlP-dep_Trfase"/>
</dbReference>
<accession>A0A8H5YGX9</accession>
<name>A0A8H5YGX9_9HYPO</name>
<feature type="region of interest" description="Disordered" evidence="12">
    <location>
        <begin position="391"/>
        <end position="413"/>
    </location>
</feature>
<dbReference type="GO" id="GO:0047536">
    <property type="term" value="F:2-aminoadipate transaminase activity"/>
    <property type="evidence" value="ECO:0007669"/>
    <property type="project" value="TreeGrafter"/>
</dbReference>
<dbReference type="AlphaFoldDB" id="A0A8H5YGX9"/>
<dbReference type="SUPFAM" id="SSF53383">
    <property type="entry name" value="PLP-dependent transferases"/>
    <property type="match status" value="1"/>
</dbReference>
<comment type="similarity">
    <text evidence="3">Belongs to the class-I pyridoxal-phosphate-dependent aminotransferase family.</text>
</comment>
<dbReference type="PANTHER" id="PTHR42790:SF21">
    <property type="entry name" value="AROMATIC_AMINOADIPATE AMINOTRANSFERASE 1"/>
    <property type="match status" value="1"/>
</dbReference>
<dbReference type="Gene3D" id="3.40.640.10">
    <property type="entry name" value="Type I PLP-dependent aspartate aminotransferase-like (Major domain)"/>
    <property type="match status" value="1"/>
</dbReference>
<dbReference type="FunFam" id="3.40.640.10:FF:000074">
    <property type="entry name" value="Aromatic amino acid aminotransferase"/>
    <property type="match status" value="1"/>
</dbReference>
<dbReference type="GO" id="GO:0019878">
    <property type="term" value="P:lysine biosynthetic process via aminoadipic acid"/>
    <property type="evidence" value="ECO:0007669"/>
    <property type="project" value="TreeGrafter"/>
</dbReference>
<keyword evidence="8" id="KW-0663">Pyridoxal phosphate</keyword>
<dbReference type="GO" id="GO:0009074">
    <property type="term" value="P:aromatic amino acid family catabolic process"/>
    <property type="evidence" value="ECO:0007669"/>
    <property type="project" value="TreeGrafter"/>
</dbReference>
<dbReference type="InterPro" id="IPR005000">
    <property type="entry name" value="Aldolase/citrate-lyase_domain"/>
</dbReference>
<dbReference type="SUPFAM" id="SSF51621">
    <property type="entry name" value="Phosphoenolpyruvate/pyruvate domain"/>
    <property type="match status" value="1"/>
</dbReference>
<sequence length="1236" mass="138060">MDQGNFFRKALQRADGPSMGLWQMVPGANISRALARVPGVDWVVIDCEHGNLDDSAMHDAVPAVAAAGASPIVRIPGMESWMIKRALDTGAHGILIPLLRTAQEARKIVKAAKFPPQGTRGFGSPYAMERFSPMPTMTEYLLQANSSLLTIVQIETQEALDNLEEIAAVDGVDILFVGPFDLGNNIGHPIIQGVFEPQLTDALARVLEVSHKFGKKCGIYICDADRADWTSFGAVVHPAGAQDDGFHWQQSNQVPPEPWTNFSDDLLPTLDGGTGLRFDQTSLDDLTFGCPDLAAGNLLLDDIRVSNRGSWGQQEIQDYSNSDMFTSHNMQRALSTRPPAIQERPEAGKSTIPQYPPIPITSNSTLPRRRSRYSLRHTLNGGRSIHIPAYDASEKASEPLQRWRNSPPETEPASWSAIYDTLRGNPLGDNIQAPLTRMESSSPSVASWHSQSSSSIVSTQSSRSFQNRHRRRVTKRRTDVAGTNRKPRIFLCTFCCDSFSKKHDWTRHEKTLHLDCDQWICAPYGGAVVSSSSGRSTCAYCNILDPTEHHLNSHNHDACHNGQQPHIFRRKDNLIQHLRGFHQLDTLPILDDWRIPPPPISSRCGFCGQHLVSWQDRADHLAQHFRQGKTMADWKGDHDFEPLIAAQVRNALPPYLLANEALTMVPFSSTDPTVPDHFAQIEERNGKTVPGPEQQLDPGFDLTPDSYTKFLAWHLGHFAQQSFASGVFPTDEMFRGEARRLVRATATKIEPGTAAMSDSDMFKLPADGKPLAKRWETHFSSESNRPPCVLKQAAGYIKTPGLISLGGGLPSSEYFPICEIAMRVPTVPNFSEKQHLPGSSASSAQIARIGKYDTRDGASDFDISIAFNYGQATGSPQMMRWVTEHVDLVYNPPYADWGVCLTTGSTAALEQTIRMLCDRFRKDSILTEDYTFATAMETFVPQGIKVFGINMDEQGLLPGHMDHILETWDEGARGARKPHLLYIVPSGQNPTGATQSLDRRREIYKVCQKHDMFIIEDEPYYFIQMKPYTGRGTEVVGNETVDDFLTRLVPTYLSMDVDGRVLRMDSFSKVLVPGSRMGWITASKEVIHKYLCHAEVANQGPSGISQLIIWKLVDETWGHEGYLKWLIDLRTSYTTRRNALLAACEDYLPTDIVSWVPPSSGMFLWLKLDHTKHPDYQCRSLEEIEVEIFKNSIDQGVLFARGSWFRAEPHEELKELFLRVTFASAAEGDMLLAIRC</sequence>
<dbReference type="Pfam" id="PF00155">
    <property type="entry name" value="Aminotran_1_2"/>
    <property type="match status" value="1"/>
</dbReference>
<dbReference type="InterPro" id="IPR015813">
    <property type="entry name" value="Pyrv/PenolPyrv_kinase-like_dom"/>
</dbReference>
<evidence type="ECO:0000313" key="14">
    <source>
        <dbReference type="EMBL" id="KAF5712445.1"/>
    </source>
</evidence>
<evidence type="ECO:0000256" key="5">
    <source>
        <dbReference type="ARBA" id="ARBA00022576"/>
    </source>
</evidence>
<keyword evidence="15" id="KW-1185">Reference proteome</keyword>
<evidence type="ECO:0000256" key="4">
    <source>
        <dbReference type="ARBA" id="ARBA00022490"/>
    </source>
</evidence>
<feature type="domain" description="C2H2-type" evidence="13">
    <location>
        <begin position="490"/>
        <end position="513"/>
    </location>
</feature>
<dbReference type="InterPro" id="IPR040442">
    <property type="entry name" value="Pyrv_kinase-like_dom_sf"/>
</dbReference>
<feature type="region of interest" description="Disordered" evidence="12">
    <location>
        <begin position="438"/>
        <end position="479"/>
    </location>
</feature>
<protein>
    <recommendedName>
        <fullName evidence="10">aromatic-amino-acid transaminase</fullName>
        <ecNumber evidence="10">2.6.1.57</ecNumber>
    </recommendedName>
</protein>
<dbReference type="PROSITE" id="PS00028">
    <property type="entry name" value="ZINC_FINGER_C2H2_1"/>
    <property type="match status" value="1"/>
</dbReference>
<keyword evidence="5 14" id="KW-0032">Aminotransferase</keyword>
<dbReference type="Gene3D" id="3.20.20.60">
    <property type="entry name" value="Phosphoenolpyruvate-binding domains"/>
    <property type="match status" value="1"/>
</dbReference>
<evidence type="ECO:0000256" key="3">
    <source>
        <dbReference type="ARBA" id="ARBA00007441"/>
    </source>
</evidence>
<evidence type="ECO:0000256" key="8">
    <source>
        <dbReference type="ARBA" id="ARBA00022898"/>
    </source>
</evidence>
<feature type="compositionally biased region" description="Basic residues" evidence="12">
    <location>
        <begin position="466"/>
        <end position="475"/>
    </location>
</feature>
<dbReference type="PANTHER" id="PTHR42790">
    <property type="entry name" value="AMINOTRANSFERASE"/>
    <property type="match status" value="1"/>
</dbReference>